<feature type="transmembrane region" description="Helical" evidence="8">
    <location>
        <begin position="345"/>
        <end position="364"/>
    </location>
</feature>
<dbReference type="PANTHER" id="PTHR42682">
    <property type="entry name" value="HYDROGENASE-4 COMPONENT F"/>
    <property type="match status" value="1"/>
</dbReference>
<keyword evidence="2" id="KW-1003">Cell membrane</keyword>
<feature type="transmembrane region" description="Helical" evidence="8">
    <location>
        <begin position="535"/>
        <end position="554"/>
    </location>
</feature>
<dbReference type="PRINTS" id="PR01437">
    <property type="entry name" value="NUOXDRDTASE4"/>
</dbReference>
<dbReference type="OrthoDB" id="9768329at2"/>
<feature type="transmembrane region" description="Helical" evidence="8">
    <location>
        <begin position="274"/>
        <end position="295"/>
    </location>
</feature>
<feature type="transmembrane region" description="Helical" evidence="8">
    <location>
        <begin position="385"/>
        <end position="405"/>
    </location>
</feature>
<evidence type="ECO:0000259" key="9">
    <source>
        <dbReference type="Pfam" id="PF00361"/>
    </source>
</evidence>
<dbReference type="PANTHER" id="PTHR42682:SF3">
    <property type="entry name" value="FORMATE HYDROGENLYASE SUBUNIT 3-RELATED"/>
    <property type="match status" value="1"/>
</dbReference>
<comment type="subcellular location">
    <subcellularLocation>
        <location evidence="1">Cell membrane</location>
        <topology evidence="1">Multi-pass membrane protein</topology>
    </subcellularLocation>
    <subcellularLocation>
        <location evidence="7">Membrane</location>
        <topology evidence="7">Multi-pass membrane protein</topology>
    </subcellularLocation>
</comment>
<evidence type="ECO:0000256" key="1">
    <source>
        <dbReference type="ARBA" id="ARBA00004651"/>
    </source>
</evidence>
<dbReference type="GO" id="GO:0005886">
    <property type="term" value="C:plasma membrane"/>
    <property type="evidence" value="ECO:0007669"/>
    <property type="project" value="UniProtKB-SubCell"/>
</dbReference>
<feature type="transmembrane region" description="Helical" evidence="8">
    <location>
        <begin position="113"/>
        <end position="131"/>
    </location>
</feature>
<keyword evidence="4 8" id="KW-1133">Transmembrane helix</keyword>
<keyword evidence="11" id="KW-1185">Reference proteome</keyword>
<dbReference type="Proteomes" id="UP000295611">
    <property type="component" value="Unassembled WGS sequence"/>
</dbReference>
<sequence length="674" mass="71364">MSLTPLGCLLLSVLLFLAGAVLSAVLARCERLAINLSALAGVAGGVAGLFAAAPVLLSGHTELLTVAGPFAFAHFTARLDMFSALMVAVISLLALVASLYAQSYVREYQGRGAWAMGLFMNSFIAAMLALVAVDNAFWFLVFFEAMSLASYFLVIFDQDEESVGAGLLYFLIAHAGSVLIMIAFFILYSHSGSLDFQSFRTLRLPLPTASLVFVLAFLGFGAKAGMVPLHSWLPRAHPAAPSHGSAMMSGVMVKIGVFGIVKVGIDLLGAQASWWGLLVLAVGAVSAVLGVLYALAEQDIKRLLAYSTVENVGIILMGVGAGMIGLATGHVALASLALMAAFYHLFNHALFKGLMFFGAGSILYRTHTRDMTQLGGLARRMPLTALAFLVGAMSICALPPFNGFVSEWFSYQALFAMSHDGDFMMRLAGPVAMVMLALTGALAAMCFVKAWGMSFSGQAQSEHAEHAEEAPFSMVLAMGVLAVLCVLSGIGAPWLAPLFARVAASLTGGFMVPVAQGLALHSGQLNTPATVSTPLLALLLLAAPLLPFLLVGALRGSRMTRRHGGDAWACGYATERSMTVSPQGFVQPVRFMFGALYRLRETLSPAAFATRGLNGAVAGATRVEPLWDEYLIAPIVAGVQKLARRVAVLQRGDFRVYCLYVVVALVTLLLISVR</sequence>
<feature type="transmembrane region" description="Helical" evidence="8">
    <location>
        <begin position="81"/>
        <end position="101"/>
    </location>
</feature>
<feature type="transmembrane region" description="Helical" evidence="8">
    <location>
        <begin position="425"/>
        <end position="451"/>
    </location>
</feature>
<feature type="transmembrane region" description="Helical" evidence="8">
    <location>
        <begin position="168"/>
        <end position="188"/>
    </location>
</feature>
<proteinExistence type="predicted"/>
<feature type="domain" description="NADH:quinone oxidoreductase/Mrp antiporter transmembrane" evidence="9">
    <location>
        <begin position="137"/>
        <end position="420"/>
    </location>
</feature>
<evidence type="ECO:0000256" key="8">
    <source>
        <dbReference type="SAM" id="Phobius"/>
    </source>
</evidence>
<dbReference type="InterPro" id="IPR052175">
    <property type="entry name" value="ComplexI-like_HydComp"/>
</dbReference>
<evidence type="ECO:0000256" key="5">
    <source>
        <dbReference type="ARBA" id="ARBA00023002"/>
    </source>
</evidence>
<evidence type="ECO:0000256" key="4">
    <source>
        <dbReference type="ARBA" id="ARBA00022989"/>
    </source>
</evidence>
<name>A0A4R7B7H3_9NEIS</name>
<dbReference type="NCBIfam" id="NF005086">
    <property type="entry name" value="PRK06521.1"/>
    <property type="match status" value="1"/>
</dbReference>
<dbReference type="EMBL" id="SNZP01000007">
    <property type="protein sequence ID" value="TDR79666.1"/>
    <property type="molecule type" value="Genomic_DNA"/>
</dbReference>
<feature type="transmembrane region" description="Helical" evidence="8">
    <location>
        <begin position="33"/>
        <end position="52"/>
    </location>
</feature>
<dbReference type="InterPro" id="IPR001750">
    <property type="entry name" value="ND/Mrp_TM"/>
</dbReference>
<protein>
    <submittedName>
        <fullName evidence="10">Hydrogenase-4 component B</fullName>
    </submittedName>
</protein>
<evidence type="ECO:0000313" key="11">
    <source>
        <dbReference type="Proteomes" id="UP000295611"/>
    </source>
</evidence>
<feature type="transmembrane region" description="Helical" evidence="8">
    <location>
        <begin position="472"/>
        <end position="496"/>
    </location>
</feature>
<dbReference type="GO" id="GO:0016491">
    <property type="term" value="F:oxidoreductase activity"/>
    <property type="evidence" value="ECO:0007669"/>
    <property type="project" value="UniProtKB-KW"/>
</dbReference>
<feature type="transmembrane region" description="Helical" evidence="8">
    <location>
        <begin position="208"/>
        <end position="233"/>
    </location>
</feature>
<evidence type="ECO:0000256" key="6">
    <source>
        <dbReference type="ARBA" id="ARBA00023136"/>
    </source>
</evidence>
<dbReference type="InterPro" id="IPR003918">
    <property type="entry name" value="NADH_UbQ_OxRdtase"/>
</dbReference>
<evidence type="ECO:0000256" key="7">
    <source>
        <dbReference type="RuleBase" id="RU000320"/>
    </source>
</evidence>
<dbReference type="GO" id="GO:0042773">
    <property type="term" value="P:ATP synthesis coupled electron transport"/>
    <property type="evidence" value="ECO:0007669"/>
    <property type="project" value="InterPro"/>
</dbReference>
<dbReference type="Pfam" id="PF00361">
    <property type="entry name" value="Proton_antipo_M"/>
    <property type="match status" value="1"/>
</dbReference>
<feature type="transmembrane region" description="Helical" evidence="8">
    <location>
        <begin position="137"/>
        <end position="156"/>
    </location>
</feature>
<dbReference type="AlphaFoldDB" id="A0A4R7B7H3"/>
<accession>A0A4R7B7H3</accession>
<keyword evidence="6 8" id="KW-0472">Membrane</keyword>
<feature type="transmembrane region" description="Helical" evidence="8">
    <location>
        <begin position="654"/>
        <end position="673"/>
    </location>
</feature>
<evidence type="ECO:0000256" key="2">
    <source>
        <dbReference type="ARBA" id="ARBA00022475"/>
    </source>
</evidence>
<gene>
    <name evidence="10" type="ORF">DFP86_10729</name>
</gene>
<dbReference type="GO" id="GO:0008137">
    <property type="term" value="F:NADH dehydrogenase (ubiquinone) activity"/>
    <property type="evidence" value="ECO:0007669"/>
    <property type="project" value="InterPro"/>
</dbReference>
<keyword evidence="3 7" id="KW-0812">Transmembrane</keyword>
<organism evidence="10 11">
    <name type="scientific">Paludibacterium purpuratum</name>
    <dbReference type="NCBI Taxonomy" id="1144873"/>
    <lineage>
        <taxon>Bacteria</taxon>
        <taxon>Pseudomonadati</taxon>
        <taxon>Pseudomonadota</taxon>
        <taxon>Betaproteobacteria</taxon>
        <taxon>Neisseriales</taxon>
        <taxon>Chromobacteriaceae</taxon>
        <taxon>Paludibacterium</taxon>
    </lineage>
</organism>
<comment type="caution">
    <text evidence="10">The sequence shown here is derived from an EMBL/GenBank/DDBJ whole genome shotgun (WGS) entry which is preliminary data.</text>
</comment>
<evidence type="ECO:0000256" key="3">
    <source>
        <dbReference type="ARBA" id="ARBA00022692"/>
    </source>
</evidence>
<dbReference type="RefSeq" id="WP_133680584.1">
    <property type="nucleotide sequence ID" value="NZ_SNZP01000007.1"/>
</dbReference>
<feature type="transmembrane region" description="Helical" evidence="8">
    <location>
        <begin position="245"/>
        <end position="268"/>
    </location>
</feature>
<reference evidence="10 11" key="1">
    <citation type="submission" date="2019-03" db="EMBL/GenBank/DDBJ databases">
        <title>Genomic Encyclopedia of Type Strains, Phase III (KMG-III): the genomes of soil and plant-associated and newly described type strains.</title>
        <authorList>
            <person name="Whitman W."/>
        </authorList>
    </citation>
    <scope>NUCLEOTIDE SEQUENCE [LARGE SCALE GENOMIC DNA]</scope>
    <source>
        <strain evidence="10 11">CECT 8976</strain>
    </source>
</reference>
<evidence type="ECO:0000313" key="10">
    <source>
        <dbReference type="EMBL" id="TDR79666.1"/>
    </source>
</evidence>
<keyword evidence="5" id="KW-0560">Oxidoreductase</keyword>